<proteinExistence type="predicted"/>
<gene>
    <name evidence="6" type="ORF">H8S18_00135</name>
</gene>
<dbReference type="Gene3D" id="1.20.140.160">
    <property type="match status" value="1"/>
</dbReference>
<dbReference type="InterPro" id="IPR013325">
    <property type="entry name" value="RNA_pol_sigma_r2"/>
</dbReference>
<evidence type="ECO:0000313" key="7">
    <source>
        <dbReference type="Proteomes" id="UP000606889"/>
    </source>
</evidence>
<comment type="caution">
    <text evidence="6">The sequence shown here is derived from an EMBL/GenBank/DDBJ whole genome shotgun (WGS) entry which is preliminary data.</text>
</comment>
<dbReference type="InterPro" id="IPR007630">
    <property type="entry name" value="RNA_pol_sigma70_r4"/>
</dbReference>
<keyword evidence="3" id="KW-0238">DNA-binding</keyword>
<keyword evidence="4" id="KW-0804">Transcription</keyword>
<name>A0ABR7EAF4_9FIRM</name>
<dbReference type="InterPro" id="IPR000943">
    <property type="entry name" value="RNA_pol_sigma70"/>
</dbReference>
<keyword evidence="7" id="KW-1185">Reference proteome</keyword>
<evidence type="ECO:0000259" key="5">
    <source>
        <dbReference type="PROSITE" id="PS00715"/>
    </source>
</evidence>
<dbReference type="PRINTS" id="PR00046">
    <property type="entry name" value="SIGMA70FCT"/>
</dbReference>
<dbReference type="InterPro" id="IPR007624">
    <property type="entry name" value="RNA_pol_sigma70_r3"/>
</dbReference>
<dbReference type="SUPFAM" id="SSF88946">
    <property type="entry name" value="Sigma2 domain of RNA polymerase sigma factors"/>
    <property type="match status" value="1"/>
</dbReference>
<protein>
    <submittedName>
        <fullName evidence="6">FliA/WhiG family RNA polymerase sigma factor</fullName>
    </submittedName>
</protein>
<organism evidence="6 7">
    <name type="scientific">Christensenella tenuis</name>
    <dbReference type="NCBI Taxonomy" id="2763033"/>
    <lineage>
        <taxon>Bacteria</taxon>
        <taxon>Bacillati</taxon>
        <taxon>Bacillota</taxon>
        <taxon>Clostridia</taxon>
        <taxon>Christensenellales</taxon>
        <taxon>Christensenellaceae</taxon>
        <taxon>Christensenella</taxon>
    </lineage>
</organism>
<dbReference type="NCBIfam" id="TIGR02937">
    <property type="entry name" value="sigma70-ECF"/>
    <property type="match status" value="2"/>
</dbReference>
<accession>A0ABR7EAF4</accession>
<dbReference type="Pfam" id="PF04545">
    <property type="entry name" value="Sigma70_r4"/>
    <property type="match status" value="1"/>
</dbReference>
<dbReference type="PANTHER" id="PTHR30385:SF7">
    <property type="entry name" value="RNA POLYMERASE SIGMA FACTOR FLIA"/>
    <property type="match status" value="1"/>
</dbReference>
<dbReference type="Pfam" id="PF04542">
    <property type="entry name" value="Sigma70_r2"/>
    <property type="match status" value="1"/>
</dbReference>
<sequence>MTKKHEREPKELWDAYIKDPTVENRNQIVENYLYLVKAIVLRMSPLYQTTFRDYDDLISNGVLGLMDAVQKFDPKRNIKFETYAQRRIRGAILDYMRQQDWIPNNMRKEIKQVKQAYDDLILELQRPPEYEEVAKRLGISPGKVKKIFFNDYQYSLLHFEDIINEVTYRSEFVNPEPDLLRHQKSSAGQTPEENILRKETHEELVELLRTLPENERIVLDLYYVKELKVKDIAHIMDLTESRISQIHRSAIRKIADMYEKKYQE</sequence>
<dbReference type="Gene3D" id="1.10.1740.10">
    <property type="match status" value="1"/>
</dbReference>
<keyword evidence="1" id="KW-0805">Transcription regulation</keyword>
<dbReference type="CDD" id="cd06171">
    <property type="entry name" value="Sigma70_r4"/>
    <property type="match status" value="1"/>
</dbReference>
<dbReference type="PANTHER" id="PTHR30385">
    <property type="entry name" value="SIGMA FACTOR F FLAGELLAR"/>
    <property type="match status" value="1"/>
</dbReference>
<dbReference type="PROSITE" id="PS00715">
    <property type="entry name" value="SIGMA70_1"/>
    <property type="match status" value="1"/>
</dbReference>
<evidence type="ECO:0000256" key="3">
    <source>
        <dbReference type="ARBA" id="ARBA00023125"/>
    </source>
</evidence>
<dbReference type="EMBL" id="JACOON010000001">
    <property type="protein sequence ID" value="MBC5646754.1"/>
    <property type="molecule type" value="Genomic_DNA"/>
</dbReference>
<keyword evidence="2" id="KW-0731">Sigma factor</keyword>
<feature type="domain" description="RNA polymerase sigma-70" evidence="5">
    <location>
        <begin position="56"/>
        <end position="69"/>
    </location>
</feature>
<dbReference type="InterPro" id="IPR013324">
    <property type="entry name" value="RNA_pol_sigma_r3/r4-like"/>
</dbReference>
<dbReference type="NCBIfam" id="TIGR02479">
    <property type="entry name" value="FliA_WhiG"/>
    <property type="match status" value="1"/>
</dbReference>
<evidence type="ECO:0000256" key="4">
    <source>
        <dbReference type="ARBA" id="ARBA00023163"/>
    </source>
</evidence>
<reference evidence="6 7" key="1">
    <citation type="submission" date="2020-08" db="EMBL/GenBank/DDBJ databases">
        <title>Genome public.</title>
        <authorList>
            <person name="Liu C."/>
            <person name="Sun Q."/>
        </authorList>
    </citation>
    <scope>NUCLEOTIDE SEQUENCE [LARGE SCALE GENOMIC DNA]</scope>
    <source>
        <strain evidence="6 7">NSJ-35</strain>
    </source>
</reference>
<evidence type="ECO:0000256" key="2">
    <source>
        <dbReference type="ARBA" id="ARBA00023082"/>
    </source>
</evidence>
<evidence type="ECO:0000313" key="6">
    <source>
        <dbReference type="EMBL" id="MBC5646754.1"/>
    </source>
</evidence>
<dbReference type="InterPro" id="IPR012845">
    <property type="entry name" value="RNA_pol_sigma_FliA_WhiG"/>
</dbReference>
<dbReference type="InterPro" id="IPR007627">
    <property type="entry name" value="RNA_pol_sigma70_r2"/>
</dbReference>
<dbReference type="Proteomes" id="UP000606889">
    <property type="component" value="Unassembled WGS sequence"/>
</dbReference>
<evidence type="ECO:0000256" key="1">
    <source>
        <dbReference type="ARBA" id="ARBA00023015"/>
    </source>
</evidence>
<dbReference type="RefSeq" id="WP_186856300.1">
    <property type="nucleotide sequence ID" value="NZ_JACOON010000001.1"/>
</dbReference>
<dbReference type="Pfam" id="PF04539">
    <property type="entry name" value="Sigma70_r3"/>
    <property type="match status" value="1"/>
</dbReference>
<dbReference type="InterPro" id="IPR014284">
    <property type="entry name" value="RNA_pol_sigma-70_dom"/>
</dbReference>
<dbReference type="PIRSF" id="PIRSF000770">
    <property type="entry name" value="RNA_pol_sigma-SigE/K"/>
    <property type="match status" value="1"/>
</dbReference>
<dbReference type="SUPFAM" id="SSF88659">
    <property type="entry name" value="Sigma3 and sigma4 domains of RNA polymerase sigma factors"/>
    <property type="match status" value="2"/>
</dbReference>